<dbReference type="InterPro" id="IPR011235">
    <property type="entry name" value="MepB-like"/>
</dbReference>
<sequence>MHDDLRAAKELVYDPAGLVCSRPVPEPESADYGAHFLRINGSSVRFRTGRTTPTKAGQFVTLWARSESGPIRPLDTTDAVDLVVVSTRDAQQFGHFVFPMEALRERGIVANNGSGGKRGFRIYPPWATTTSRQAANSQSWQLGHFLPVNDGTSLDVNRARALYVPRR</sequence>
<dbReference type="KEGG" id="ams:AMIS_31930"/>
<dbReference type="Pfam" id="PF08877">
    <property type="entry name" value="MepB-like"/>
    <property type="match status" value="1"/>
</dbReference>
<evidence type="ECO:0000313" key="2">
    <source>
        <dbReference type="Proteomes" id="UP000007882"/>
    </source>
</evidence>
<keyword evidence="2" id="KW-1185">Reference proteome</keyword>
<evidence type="ECO:0008006" key="3">
    <source>
        <dbReference type="Google" id="ProtNLM"/>
    </source>
</evidence>
<dbReference type="PIRSF" id="PIRSF032285">
    <property type="entry name" value="UCP032285"/>
    <property type="match status" value="1"/>
</dbReference>
<accession>I0H5X6</accession>
<name>I0H5X6_ACTM4</name>
<dbReference type="STRING" id="512565.AMIS_31930"/>
<dbReference type="RefSeq" id="WP_014443308.1">
    <property type="nucleotide sequence ID" value="NC_017093.1"/>
</dbReference>
<gene>
    <name evidence="1" type="ordered locus">AMIS_31930</name>
</gene>
<dbReference type="Proteomes" id="UP000007882">
    <property type="component" value="Chromosome"/>
</dbReference>
<protein>
    <recommendedName>
        <fullName evidence="3">MepB domain containing protein</fullName>
    </recommendedName>
</protein>
<proteinExistence type="predicted"/>
<dbReference type="Gene3D" id="3.40.1350.140">
    <property type="entry name" value="MepB-like"/>
    <property type="match status" value="1"/>
</dbReference>
<reference evidence="1 2" key="1">
    <citation type="submission" date="2012-02" db="EMBL/GenBank/DDBJ databases">
        <title>Complete genome sequence of Actinoplanes missouriensis 431 (= NBRC 102363).</title>
        <authorList>
            <person name="Ohnishi Y."/>
            <person name="Ishikawa J."/>
            <person name="Sekine M."/>
            <person name="Hosoyama A."/>
            <person name="Harada T."/>
            <person name="Narita H."/>
            <person name="Hata T."/>
            <person name="Konno Y."/>
            <person name="Tutikane K."/>
            <person name="Fujita N."/>
            <person name="Horinouchi S."/>
            <person name="Hayakawa M."/>
        </authorList>
    </citation>
    <scope>NUCLEOTIDE SEQUENCE [LARGE SCALE GENOMIC DNA]</scope>
    <source>
        <strain evidence="2">ATCC 14538 / DSM 43046 / CBS 188.64 / JCM 3121 / NBRC 102363 / NCIMB 12654 / NRRL B-3342 / UNCC 431</strain>
    </source>
</reference>
<evidence type="ECO:0000313" key="1">
    <source>
        <dbReference type="EMBL" id="BAL88413.1"/>
    </source>
</evidence>
<dbReference type="PATRIC" id="fig|512565.3.peg.3188"/>
<dbReference type="AlphaFoldDB" id="I0H5X6"/>
<organism evidence="1 2">
    <name type="scientific">Actinoplanes missouriensis (strain ATCC 14538 / DSM 43046 / CBS 188.64 / JCM 3121 / NBRC 102363 / NCIMB 12654 / NRRL B-3342 / UNCC 431)</name>
    <dbReference type="NCBI Taxonomy" id="512565"/>
    <lineage>
        <taxon>Bacteria</taxon>
        <taxon>Bacillati</taxon>
        <taxon>Actinomycetota</taxon>
        <taxon>Actinomycetes</taxon>
        <taxon>Micromonosporales</taxon>
        <taxon>Micromonosporaceae</taxon>
        <taxon>Actinoplanes</taxon>
    </lineage>
</organism>
<dbReference type="HOGENOM" id="CLU_111604_0_0_11"/>
<dbReference type="EMBL" id="AP012319">
    <property type="protein sequence ID" value="BAL88413.1"/>
    <property type="molecule type" value="Genomic_DNA"/>
</dbReference>
<dbReference type="eggNOG" id="COG4815">
    <property type="taxonomic scope" value="Bacteria"/>
</dbReference>
<dbReference type="InterPro" id="IPR038231">
    <property type="entry name" value="MepB-like_sf"/>
</dbReference>